<accession>A0A2S3U780</accession>
<evidence type="ECO:0000313" key="2">
    <source>
        <dbReference type="Proteomes" id="UP000236990"/>
    </source>
</evidence>
<protein>
    <submittedName>
        <fullName evidence="1">Uncharacterized protein</fullName>
    </submittedName>
</protein>
<reference evidence="1 2" key="1">
    <citation type="submission" date="2017-06" db="EMBL/GenBank/DDBJ databases">
        <title>Genome sequence of Lactobacillus plantarum subsp. plantarum strain SRCM101258.</title>
        <authorList>
            <person name="Cho S.H."/>
        </authorList>
    </citation>
    <scope>NUCLEOTIDE SEQUENCE [LARGE SCALE GENOMIC DNA]</scope>
    <source>
        <strain evidence="1 2">SRCM101258</strain>
    </source>
</reference>
<name>A0A2S3U780_LACPN</name>
<dbReference type="EMBL" id="NKCZ01000086">
    <property type="protein sequence ID" value="POD87031.1"/>
    <property type="molecule type" value="Genomic_DNA"/>
</dbReference>
<organism evidence="1 2">
    <name type="scientific">Lactiplantibacillus plantarum subsp. plantarum</name>
    <dbReference type="NCBI Taxonomy" id="337330"/>
    <lineage>
        <taxon>Bacteria</taxon>
        <taxon>Bacillati</taxon>
        <taxon>Bacillota</taxon>
        <taxon>Bacilli</taxon>
        <taxon>Lactobacillales</taxon>
        <taxon>Lactobacillaceae</taxon>
        <taxon>Lactiplantibacillus</taxon>
    </lineage>
</organism>
<sequence>MLALLLGYACYALSIQRGQDTVTRIYQTDQNGTPIISPGPITLVGKVNHRNLFQSGINGYVLTNRDPLATCCRAVIKQCI</sequence>
<comment type="caution">
    <text evidence="1">The sequence shown here is derived from an EMBL/GenBank/DDBJ whole genome shotgun (WGS) entry which is preliminary data.</text>
</comment>
<proteinExistence type="predicted"/>
<gene>
    <name evidence="1" type="ORF">S101258_01107</name>
</gene>
<dbReference type="Proteomes" id="UP000236990">
    <property type="component" value="Unassembled WGS sequence"/>
</dbReference>
<evidence type="ECO:0000313" key="1">
    <source>
        <dbReference type="EMBL" id="POD87031.1"/>
    </source>
</evidence>
<dbReference type="AlphaFoldDB" id="A0A2S3U780"/>